<evidence type="ECO:0000256" key="7">
    <source>
        <dbReference type="ARBA" id="ARBA00022840"/>
    </source>
</evidence>
<dbReference type="PANTHER" id="PTHR46116:SF26">
    <property type="entry name" value="UBIQUITIN-CONJUGATING ENZYME E2 Z"/>
    <property type="match status" value="1"/>
</dbReference>
<dbReference type="EMBL" id="MN738836">
    <property type="protein sequence ID" value="QHT38899.1"/>
    <property type="molecule type" value="Genomic_DNA"/>
</dbReference>
<dbReference type="GO" id="GO:0005524">
    <property type="term" value="F:ATP binding"/>
    <property type="evidence" value="ECO:0007669"/>
    <property type="project" value="UniProtKB-KW"/>
</dbReference>
<dbReference type="InterPro" id="IPR000608">
    <property type="entry name" value="UBC"/>
</dbReference>
<name>A0A6C0FEG2_9ZZZZ</name>
<evidence type="ECO:0000256" key="4">
    <source>
        <dbReference type="ARBA" id="ARBA00022703"/>
    </source>
</evidence>
<evidence type="ECO:0000256" key="12">
    <source>
        <dbReference type="SAM" id="MobiDB-lite"/>
    </source>
</evidence>
<feature type="compositionally biased region" description="Basic residues" evidence="12">
    <location>
        <begin position="358"/>
        <end position="371"/>
    </location>
</feature>
<evidence type="ECO:0000256" key="8">
    <source>
        <dbReference type="ARBA" id="ARBA00039894"/>
    </source>
</evidence>
<dbReference type="InterPro" id="IPR016135">
    <property type="entry name" value="UBQ-conjugating_enzyme/RWD"/>
</dbReference>
<keyword evidence="6" id="KW-0833">Ubl conjugation pathway</keyword>
<keyword evidence="3" id="KW-0808">Transferase</keyword>
<dbReference type="PANTHER" id="PTHR46116">
    <property type="entry name" value="(E3-INDEPENDENT) E2 UBIQUITIN-CONJUGATING ENZYME"/>
    <property type="match status" value="1"/>
</dbReference>
<dbReference type="Gene3D" id="3.10.110.10">
    <property type="entry name" value="Ubiquitin Conjugating Enzyme"/>
    <property type="match status" value="1"/>
</dbReference>
<dbReference type="Pfam" id="PF00179">
    <property type="entry name" value="UQ_con"/>
    <property type="match status" value="1"/>
</dbReference>
<organism evidence="14">
    <name type="scientific">viral metagenome</name>
    <dbReference type="NCBI Taxonomy" id="1070528"/>
    <lineage>
        <taxon>unclassified sequences</taxon>
        <taxon>metagenomes</taxon>
        <taxon>organismal metagenomes</taxon>
    </lineage>
</organism>
<evidence type="ECO:0000256" key="6">
    <source>
        <dbReference type="ARBA" id="ARBA00022786"/>
    </source>
</evidence>
<dbReference type="SMART" id="SM00212">
    <property type="entry name" value="UBCc"/>
    <property type="match status" value="1"/>
</dbReference>
<dbReference type="GO" id="GO:0006915">
    <property type="term" value="P:apoptotic process"/>
    <property type="evidence" value="ECO:0007669"/>
    <property type="project" value="UniProtKB-KW"/>
</dbReference>
<accession>A0A6C0FEG2</accession>
<protein>
    <recommendedName>
        <fullName evidence="8">Ubiquitin-conjugating enzyme E2 Z</fullName>
    </recommendedName>
    <alternativeName>
        <fullName evidence="9">E2 ubiquitin-conjugating enzyme Z</fullName>
    </alternativeName>
    <alternativeName>
        <fullName evidence="11">Ubiquitin carrier protein Z</fullName>
    </alternativeName>
    <alternativeName>
        <fullName evidence="10">Ubiquitin-protein ligase Z</fullName>
    </alternativeName>
</protein>
<evidence type="ECO:0000256" key="2">
    <source>
        <dbReference type="ARBA" id="ARBA00022490"/>
    </source>
</evidence>
<evidence type="ECO:0000256" key="3">
    <source>
        <dbReference type="ARBA" id="ARBA00022679"/>
    </source>
</evidence>
<comment type="subcellular location">
    <subcellularLocation>
        <location evidence="1">Cytoplasm</location>
    </subcellularLocation>
</comment>
<feature type="region of interest" description="Disordered" evidence="12">
    <location>
        <begin position="264"/>
        <end position="312"/>
    </location>
</feature>
<keyword evidence="4" id="KW-0053">Apoptosis</keyword>
<keyword evidence="2" id="KW-0963">Cytoplasm</keyword>
<feature type="compositionally biased region" description="Basic and acidic residues" evidence="12">
    <location>
        <begin position="298"/>
        <end position="312"/>
    </location>
</feature>
<dbReference type="GO" id="GO:0004869">
    <property type="term" value="F:cysteine-type endopeptidase inhibitor activity"/>
    <property type="evidence" value="ECO:0007669"/>
    <property type="project" value="TreeGrafter"/>
</dbReference>
<feature type="region of interest" description="Disordered" evidence="12">
    <location>
        <begin position="345"/>
        <end position="371"/>
    </location>
</feature>
<evidence type="ECO:0000256" key="11">
    <source>
        <dbReference type="ARBA" id="ARBA00042401"/>
    </source>
</evidence>
<dbReference type="AlphaFoldDB" id="A0A6C0FEG2"/>
<sequence length="371" mass="42277">MSSQSKKSLKKEVPASEPSVMHISQDTIKRLARDVRNIRKNPLDSNGIYYHHDEENILKGYAMIIGPPDTIYEGGYYFFEFNYPSDYPASPPKVTFRTNKDRVRFNPNLYTSGKVCLSMLNTWRGEQWTSCQTISTVLLTICTIFTNTPLLNEPGVTSTHRDFRTYHRIIEYKNIEIAIMDIVNKHSHIYLPFFDYFYENVMEHFKSNASNIQERIRMLKSNNSANLCVKAQTSLYSMLHMLDYAGLETTYQAFYDKHMGVVSKCKPSSGDGGKEKPALTTRSKKKAVTKKVPKSSSKLKESDSAPETPKETDMLDLLDLLESDADNSVLPSDVHSDENIFLLEDSDTNLLPPPTPVKKTRAKKGKLKQTI</sequence>
<keyword evidence="7" id="KW-0067">ATP-binding</keyword>
<reference evidence="14" key="1">
    <citation type="journal article" date="2020" name="Nature">
        <title>Giant virus diversity and host interactions through global metagenomics.</title>
        <authorList>
            <person name="Schulz F."/>
            <person name="Roux S."/>
            <person name="Paez-Espino D."/>
            <person name="Jungbluth S."/>
            <person name="Walsh D.A."/>
            <person name="Denef V.J."/>
            <person name="McMahon K.D."/>
            <person name="Konstantinidis K.T."/>
            <person name="Eloe-Fadrosh E.A."/>
            <person name="Kyrpides N.C."/>
            <person name="Woyke T."/>
        </authorList>
    </citation>
    <scope>NUCLEOTIDE SEQUENCE</scope>
    <source>
        <strain evidence="14">GVMAG-S-ERX556106-38</strain>
    </source>
</reference>
<feature type="domain" description="UBC core" evidence="13">
    <location>
        <begin position="26"/>
        <end position="188"/>
    </location>
</feature>
<evidence type="ECO:0000256" key="5">
    <source>
        <dbReference type="ARBA" id="ARBA00022741"/>
    </source>
</evidence>
<dbReference type="GO" id="GO:0005737">
    <property type="term" value="C:cytoplasm"/>
    <property type="evidence" value="ECO:0007669"/>
    <property type="project" value="UniProtKB-SubCell"/>
</dbReference>
<evidence type="ECO:0000256" key="9">
    <source>
        <dbReference type="ARBA" id="ARBA00041798"/>
    </source>
</evidence>
<dbReference type="PROSITE" id="PS50127">
    <property type="entry name" value="UBC_2"/>
    <property type="match status" value="1"/>
</dbReference>
<dbReference type="GO" id="GO:0005634">
    <property type="term" value="C:nucleus"/>
    <property type="evidence" value="ECO:0007669"/>
    <property type="project" value="TreeGrafter"/>
</dbReference>
<evidence type="ECO:0000256" key="10">
    <source>
        <dbReference type="ARBA" id="ARBA00042316"/>
    </source>
</evidence>
<evidence type="ECO:0000256" key="1">
    <source>
        <dbReference type="ARBA" id="ARBA00004496"/>
    </source>
</evidence>
<dbReference type="GO" id="GO:0043066">
    <property type="term" value="P:negative regulation of apoptotic process"/>
    <property type="evidence" value="ECO:0007669"/>
    <property type="project" value="TreeGrafter"/>
</dbReference>
<dbReference type="SUPFAM" id="SSF54495">
    <property type="entry name" value="UBC-like"/>
    <property type="match status" value="1"/>
</dbReference>
<evidence type="ECO:0000259" key="13">
    <source>
        <dbReference type="PROSITE" id="PS50127"/>
    </source>
</evidence>
<dbReference type="GO" id="GO:0016740">
    <property type="term" value="F:transferase activity"/>
    <property type="evidence" value="ECO:0007669"/>
    <property type="project" value="UniProtKB-KW"/>
</dbReference>
<proteinExistence type="predicted"/>
<keyword evidence="5" id="KW-0547">Nucleotide-binding</keyword>
<evidence type="ECO:0000313" key="14">
    <source>
        <dbReference type="EMBL" id="QHT38899.1"/>
    </source>
</evidence>
<feature type="compositionally biased region" description="Basic residues" evidence="12">
    <location>
        <begin position="282"/>
        <end position="293"/>
    </location>
</feature>